<dbReference type="PANTHER" id="PTHR43031">
    <property type="entry name" value="FAD-DEPENDENT OXIDOREDUCTASE"/>
    <property type="match status" value="1"/>
</dbReference>
<proteinExistence type="predicted"/>
<dbReference type="RefSeq" id="WP_345079882.1">
    <property type="nucleotide sequence ID" value="NZ_BAABFA010000008.1"/>
</dbReference>
<dbReference type="InterPro" id="IPR036873">
    <property type="entry name" value="Rhodanese-like_dom_sf"/>
</dbReference>
<dbReference type="Gene3D" id="3.40.250.10">
    <property type="entry name" value="Rhodanese-like domain"/>
    <property type="match status" value="1"/>
</dbReference>
<gene>
    <name evidence="2" type="ORF">GCM10023093_11400</name>
</gene>
<dbReference type="Pfam" id="PF00581">
    <property type="entry name" value="Rhodanese"/>
    <property type="match status" value="1"/>
</dbReference>
<dbReference type="InterPro" id="IPR001763">
    <property type="entry name" value="Rhodanese-like_dom"/>
</dbReference>
<dbReference type="Proteomes" id="UP001500067">
    <property type="component" value="Unassembled WGS sequence"/>
</dbReference>
<organism evidence="2 3">
    <name type="scientific">Nemorincola caseinilytica</name>
    <dbReference type="NCBI Taxonomy" id="2054315"/>
    <lineage>
        <taxon>Bacteria</taxon>
        <taxon>Pseudomonadati</taxon>
        <taxon>Bacteroidota</taxon>
        <taxon>Chitinophagia</taxon>
        <taxon>Chitinophagales</taxon>
        <taxon>Chitinophagaceae</taxon>
        <taxon>Nemorincola</taxon>
    </lineage>
</organism>
<protein>
    <recommendedName>
        <fullName evidence="1">Rhodanese domain-containing protein</fullName>
    </recommendedName>
</protein>
<feature type="domain" description="Rhodanese" evidence="1">
    <location>
        <begin position="15"/>
        <end position="98"/>
    </location>
</feature>
<accession>A0ABP8ND26</accession>
<reference evidence="3" key="1">
    <citation type="journal article" date="2019" name="Int. J. Syst. Evol. Microbiol.">
        <title>The Global Catalogue of Microorganisms (GCM) 10K type strain sequencing project: providing services to taxonomists for standard genome sequencing and annotation.</title>
        <authorList>
            <consortium name="The Broad Institute Genomics Platform"/>
            <consortium name="The Broad Institute Genome Sequencing Center for Infectious Disease"/>
            <person name="Wu L."/>
            <person name="Ma J."/>
        </authorList>
    </citation>
    <scope>NUCLEOTIDE SEQUENCE [LARGE SCALE GENOMIC DNA]</scope>
    <source>
        <strain evidence="3">JCM 32105</strain>
    </source>
</reference>
<dbReference type="PROSITE" id="PS50206">
    <property type="entry name" value="RHODANESE_3"/>
    <property type="match status" value="1"/>
</dbReference>
<dbReference type="PANTHER" id="PTHR43031:SF17">
    <property type="entry name" value="SULFURTRANSFERASE YTWF-RELATED"/>
    <property type="match status" value="1"/>
</dbReference>
<name>A0ABP8ND26_9BACT</name>
<evidence type="ECO:0000313" key="2">
    <source>
        <dbReference type="EMBL" id="GAA4463289.1"/>
    </source>
</evidence>
<dbReference type="EMBL" id="BAABFA010000008">
    <property type="protein sequence ID" value="GAA4463289.1"/>
    <property type="molecule type" value="Genomic_DNA"/>
</dbReference>
<dbReference type="InterPro" id="IPR050229">
    <property type="entry name" value="GlpE_sulfurtransferase"/>
</dbReference>
<sequence length="99" mass="11169">MNQLTPAELQQWTREGHDFVLVDVREGWEREVFNIGGLHIPMGELPARMNEIPTGTDVVVYCAKGIRSVIAIQRLESAGRTRLYNLAGGMYAWQMAHTV</sequence>
<keyword evidence="3" id="KW-1185">Reference proteome</keyword>
<comment type="caution">
    <text evidence="2">The sequence shown here is derived from an EMBL/GenBank/DDBJ whole genome shotgun (WGS) entry which is preliminary data.</text>
</comment>
<dbReference type="SMART" id="SM00450">
    <property type="entry name" value="RHOD"/>
    <property type="match status" value="1"/>
</dbReference>
<evidence type="ECO:0000259" key="1">
    <source>
        <dbReference type="PROSITE" id="PS50206"/>
    </source>
</evidence>
<evidence type="ECO:0000313" key="3">
    <source>
        <dbReference type="Proteomes" id="UP001500067"/>
    </source>
</evidence>
<dbReference type="SUPFAM" id="SSF52821">
    <property type="entry name" value="Rhodanese/Cell cycle control phosphatase"/>
    <property type="match status" value="1"/>
</dbReference>